<dbReference type="EMBL" id="DMAN01000272">
    <property type="protein sequence ID" value="HAE27893.1"/>
    <property type="molecule type" value="Genomic_DNA"/>
</dbReference>
<keyword evidence="2" id="KW-0812">Transmembrane</keyword>
<comment type="caution">
    <text evidence="3">The sequence shown here is derived from an EMBL/GenBank/DDBJ whole genome shotgun (WGS) entry which is preliminary data.</text>
</comment>
<evidence type="ECO:0000256" key="1">
    <source>
        <dbReference type="SAM" id="MobiDB-lite"/>
    </source>
</evidence>
<keyword evidence="2" id="KW-0472">Membrane</keyword>
<evidence type="ECO:0000256" key="2">
    <source>
        <dbReference type="SAM" id="Phobius"/>
    </source>
</evidence>
<organism evidence="3 4">
    <name type="scientific">Hyphomonas adhaerens</name>
    <dbReference type="NCBI Taxonomy" id="81029"/>
    <lineage>
        <taxon>Bacteria</taxon>
        <taxon>Pseudomonadati</taxon>
        <taxon>Pseudomonadota</taxon>
        <taxon>Alphaproteobacteria</taxon>
        <taxon>Hyphomonadales</taxon>
        <taxon>Hyphomonadaceae</taxon>
        <taxon>Hyphomonas</taxon>
    </lineage>
</organism>
<feature type="transmembrane region" description="Helical" evidence="2">
    <location>
        <begin position="81"/>
        <end position="99"/>
    </location>
</feature>
<feature type="compositionally biased region" description="Basic and acidic residues" evidence="1">
    <location>
        <begin position="42"/>
        <end position="53"/>
    </location>
</feature>
<proteinExistence type="predicted"/>
<reference evidence="3 4" key="1">
    <citation type="journal article" date="2018" name="Nat. Biotechnol.">
        <title>A standardized bacterial taxonomy based on genome phylogeny substantially revises the tree of life.</title>
        <authorList>
            <person name="Parks D.H."/>
            <person name="Chuvochina M."/>
            <person name="Waite D.W."/>
            <person name="Rinke C."/>
            <person name="Skarshewski A."/>
            <person name="Chaumeil P.A."/>
            <person name="Hugenholtz P."/>
        </authorList>
    </citation>
    <scope>NUCLEOTIDE SEQUENCE [LARGE SCALE GENOMIC DNA]</scope>
    <source>
        <strain evidence="3">UBA8733</strain>
    </source>
</reference>
<evidence type="ECO:0000313" key="3">
    <source>
        <dbReference type="EMBL" id="HAE27893.1"/>
    </source>
</evidence>
<keyword evidence="2" id="KW-1133">Transmembrane helix</keyword>
<gene>
    <name evidence="3" type="ORF">DCG58_12090</name>
</gene>
<accession>A0A3B9GZM2</accession>
<protein>
    <submittedName>
        <fullName evidence="3">Uncharacterized protein</fullName>
    </submittedName>
</protein>
<sequence>MWQKSGNLQEIAVSALKVSKPSHPEADAEPAANPEGSAQDAHGWHIGDLKAHGDGSPARKLQSLLAERLHHADRIPVRGTLAMLAVVCLSLSVAGLYLMTIA</sequence>
<evidence type="ECO:0000313" key="4">
    <source>
        <dbReference type="Proteomes" id="UP000259610"/>
    </source>
</evidence>
<feature type="region of interest" description="Disordered" evidence="1">
    <location>
        <begin position="14"/>
        <end position="57"/>
    </location>
</feature>
<dbReference type="AlphaFoldDB" id="A0A3B9GZM2"/>
<dbReference type="Proteomes" id="UP000259610">
    <property type="component" value="Unassembled WGS sequence"/>
</dbReference>
<name>A0A3B9GZM2_9PROT</name>